<gene>
    <name evidence="5" type="ORF">LF65_03859</name>
</gene>
<dbReference type="PANTHER" id="PTHR43280">
    <property type="entry name" value="ARAC-FAMILY TRANSCRIPTIONAL REGULATOR"/>
    <property type="match status" value="1"/>
</dbReference>
<dbReference type="Pfam" id="PF02311">
    <property type="entry name" value="AraC_binding"/>
    <property type="match status" value="1"/>
</dbReference>
<feature type="domain" description="HTH araC/xylS-type" evidence="4">
    <location>
        <begin position="185"/>
        <end position="282"/>
    </location>
</feature>
<sequence>MKEENSCKASIKNCLEQRYFSIARLYKEEKTMDIHIHDCYEIYYSISGGKQILIHNKLYDISPGDLFVINQYESHHVSKVDRAHERIVISIHPEFLKSISSDKTDLSYCFTNRSENFNHKISLNKEQQQHFLYFINKIIATNGYGSDIIEYASFLELITLLNGIYIANNNLHIDDHSYKYNQQVQEIITYINENITELITIDYLANHFYLSPSYICRIFKSATGTTINKYISARRITIAKSLLANGTNVNEVCEKCGFNDYTNFLKTFKNAVGISPKKYSTFSIS</sequence>
<dbReference type="RefSeq" id="WP_041898166.1">
    <property type="nucleotide sequence ID" value="NZ_CP010086.2"/>
</dbReference>
<dbReference type="AlphaFoldDB" id="A0A0B5QHH8"/>
<dbReference type="Gene3D" id="1.10.10.60">
    <property type="entry name" value="Homeodomain-like"/>
    <property type="match status" value="2"/>
</dbReference>
<dbReference type="EMBL" id="CP010086">
    <property type="protein sequence ID" value="AJH00411.1"/>
    <property type="molecule type" value="Genomic_DNA"/>
</dbReference>
<dbReference type="PANTHER" id="PTHR43280:SF34">
    <property type="entry name" value="ARAC-FAMILY TRANSCRIPTIONAL REGULATOR"/>
    <property type="match status" value="1"/>
</dbReference>
<keyword evidence="3" id="KW-0804">Transcription</keyword>
<proteinExistence type="predicted"/>
<dbReference type="InterPro" id="IPR018060">
    <property type="entry name" value="HTH_AraC"/>
</dbReference>
<evidence type="ECO:0000313" key="5">
    <source>
        <dbReference type="EMBL" id="AJH00411.1"/>
    </source>
</evidence>
<keyword evidence="1" id="KW-0805">Transcription regulation</keyword>
<dbReference type="SUPFAM" id="SSF46689">
    <property type="entry name" value="Homeodomain-like"/>
    <property type="match status" value="2"/>
</dbReference>
<dbReference type="Pfam" id="PF12833">
    <property type="entry name" value="HTH_18"/>
    <property type="match status" value="1"/>
</dbReference>
<dbReference type="GO" id="GO:0043565">
    <property type="term" value="F:sequence-specific DNA binding"/>
    <property type="evidence" value="ECO:0007669"/>
    <property type="project" value="InterPro"/>
</dbReference>
<reference evidence="6" key="1">
    <citation type="submission" date="2014-12" db="EMBL/GenBank/DDBJ databases">
        <title>Genome sequence of Clostridium beijerinckii strain 59B.</title>
        <authorList>
            <person name="Little G.T."/>
            <person name="Minton N.P."/>
        </authorList>
    </citation>
    <scope>NUCLEOTIDE SEQUENCE [LARGE SCALE GENOMIC DNA]</scope>
    <source>
        <strain evidence="6">59B</strain>
    </source>
</reference>
<dbReference type="InterPro" id="IPR018062">
    <property type="entry name" value="HTH_AraC-typ_CS"/>
</dbReference>
<dbReference type="SMART" id="SM00342">
    <property type="entry name" value="HTH_ARAC"/>
    <property type="match status" value="1"/>
</dbReference>
<dbReference type="InterPro" id="IPR009057">
    <property type="entry name" value="Homeodomain-like_sf"/>
</dbReference>
<evidence type="ECO:0000256" key="2">
    <source>
        <dbReference type="ARBA" id="ARBA00023125"/>
    </source>
</evidence>
<dbReference type="Proteomes" id="UP000031866">
    <property type="component" value="Chromosome"/>
</dbReference>
<dbReference type="InterPro" id="IPR014710">
    <property type="entry name" value="RmlC-like_jellyroll"/>
</dbReference>
<dbReference type="OrthoDB" id="9774814at2"/>
<dbReference type="PROSITE" id="PS00041">
    <property type="entry name" value="HTH_ARAC_FAMILY_1"/>
    <property type="match status" value="1"/>
</dbReference>
<dbReference type="InterPro" id="IPR037923">
    <property type="entry name" value="HTH-like"/>
</dbReference>
<evidence type="ECO:0000256" key="3">
    <source>
        <dbReference type="ARBA" id="ARBA00023163"/>
    </source>
</evidence>
<keyword evidence="2" id="KW-0238">DNA-binding</keyword>
<protein>
    <submittedName>
        <fullName evidence="5">AraC family transcriptional regulator</fullName>
    </submittedName>
</protein>
<dbReference type="PROSITE" id="PS01124">
    <property type="entry name" value="HTH_ARAC_FAMILY_2"/>
    <property type="match status" value="1"/>
</dbReference>
<evidence type="ECO:0000259" key="4">
    <source>
        <dbReference type="PROSITE" id="PS01124"/>
    </source>
</evidence>
<dbReference type="InterPro" id="IPR003313">
    <property type="entry name" value="AraC-bd"/>
</dbReference>
<evidence type="ECO:0000313" key="6">
    <source>
        <dbReference type="Proteomes" id="UP000031866"/>
    </source>
</evidence>
<organism evidence="5 6">
    <name type="scientific">Clostridium beijerinckii</name>
    <name type="common">Clostridium MP</name>
    <dbReference type="NCBI Taxonomy" id="1520"/>
    <lineage>
        <taxon>Bacteria</taxon>
        <taxon>Bacillati</taxon>
        <taxon>Bacillota</taxon>
        <taxon>Clostridia</taxon>
        <taxon>Eubacteriales</taxon>
        <taxon>Clostridiaceae</taxon>
        <taxon>Clostridium</taxon>
    </lineage>
</organism>
<dbReference type="KEGG" id="cbei:LF65_03859"/>
<dbReference type="GO" id="GO:0003700">
    <property type="term" value="F:DNA-binding transcription factor activity"/>
    <property type="evidence" value="ECO:0007669"/>
    <property type="project" value="InterPro"/>
</dbReference>
<dbReference type="SUPFAM" id="SSF51215">
    <property type="entry name" value="Regulatory protein AraC"/>
    <property type="match status" value="1"/>
</dbReference>
<dbReference type="STRING" id="1520.LF65_03859"/>
<evidence type="ECO:0000256" key="1">
    <source>
        <dbReference type="ARBA" id="ARBA00023015"/>
    </source>
</evidence>
<name>A0A0B5QHH8_CLOBE</name>
<accession>A0A0B5QHH8</accession>
<dbReference type="Gene3D" id="2.60.120.10">
    <property type="entry name" value="Jelly Rolls"/>
    <property type="match status" value="1"/>
</dbReference>